<reference evidence="2 3" key="1">
    <citation type="submission" date="2017-12" db="EMBL/GenBank/DDBJ databases">
        <title>Bifidobacterium longum APC/DPC strains.</title>
        <authorList>
            <person name="Arboleya S."/>
        </authorList>
    </citation>
    <scope>NUCLEOTIDE SEQUENCE [LARGE SCALE GENOMIC DNA]</scope>
    <source>
        <strain evidence="2 3">APC1461</strain>
    </source>
</reference>
<proteinExistence type="predicted"/>
<organism evidence="2 3">
    <name type="scientific">Bifidobacterium longum</name>
    <dbReference type="NCBI Taxonomy" id="216816"/>
    <lineage>
        <taxon>Bacteria</taxon>
        <taxon>Bacillati</taxon>
        <taxon>Actinomycetota</taxon>
        <taxon>Actinomycetes</taxon>
        <taxon>Bifidobacteriales</taxon>
        <taxon>Bifidobacteriaceae</taxon>
        <taxon>Bifidobacterium</taxon>
    </lineage>
</organism>
<evidence type="ECO:0000313" key="2">
    <source>
        <dbReference type="EMBL" id="PKD15193.1"/>
    </source>
</evidence>
<evidence type="ECO:0000256" key="1">
    <source>
        <dbReference type="SAM" id="Phobius"/>
    </source>
</evidence>
<dbReference type="RefSeq" id="WP_050824812.1">
    <property type="nucleotide sequence ID" value="NZ_PJEG01000010.1"/>
</dbReference>
<protein>
    <submittedName>
        <fullName evidence="2">Uncharacterized protein</fullName>
    </submittedName>
</protein>
<keyword evidence="1" id="KW-1133">Transmembrane helix</keyword>
<dbReference type="AlphaFoldDB" id="A0A2N0TKC7"/>
<name>A0A2N0TKC7_BIFLN</name>
<accession>A0A2N0TKC7</accession>
<gene>
    <name evidence="2" type="ORF">APC1461_0720</name>
</gene>
<dbReference type="EMBL" id="PJEG01000010">
    <property type="protein sequence ID" value="PKD15193.1"/>
    <property type="molecule type" value="Genomic_DNA"/>
</dbReference>
<feature type="transmembrane region" description="Helical" evidence="1">
    <location>
        <begin position="6"/>
        <end position="31"/>
    </location>
</feature>
<sequence>MNNVIGTHPLILILCAFIGSGAIASLVSWLLRRIDQRKDLEHAIEASPAIRRLELEIYRQSLFLPTMSRMQHEHQLDAGKAYTEHGGNGAGHVRYQQLADDYRQRLNSDDWNYHTNP</sequence>
<keyword evidence="1" id="KW-0472">Membrane</keyword>
<comment type="caution">
    <text evidence="2">The sequence shown here is derived from an EMBL/GenBank/DDBJ whole genome shotgun (WGS) entry which is preliminary data.</text>
</comment>
<keyword evidence="1" id="KW-0812">Transmembrane</keyword>
<evidence type="ECO:0000313" key="3">
    <source>
        <dbReference type="Proteomes" id="UP000232928"/>
    </source>
</evidence>
<dbReference type="Proteomes" id="UP000232928">
    <property type="component" value="Unassembled WGS sequence"/>
</dbReference>